<gene>
    <name evidence="3" type="primary">terL</name>
    <name evidence="3" type="ORF">K6Q96_09085</name>
</gene>
<evidence type="ECO:0000256" key="1">
    <source>
        <dbReference type="ARBA" id="ARBA00022612"/>
    </source>
</evidence>
<feature type="domain" description="Terminase large subunit gp17-like C-terminal" evidence="2">
    <location>
        <begin position="336"/>
        <end position="473"/>
    </location>
</feature>
<sequence length="504" mass="57846">MSGAANKRELLSLLEKKRALRARYSLDAYCRSIIIPGAPLNDEDDCDEFYPDTVVPARHHQLINEALERVEAGDIKRLMVFMPPGSAKSTYGSVVFPTWYMGKNPGKQIISTSYASNLAWKFSRKCRQICKSPEYEQIFGSALTPDNKAVEAWSLTNQAGYMAGGVLSGITGNRADGLINDDPIKGREQADSEVIRDKTWEAYKSDLRTRLKPNGFIIWILTRWHEDDPVGRILPKNYSGQSEWIEAQDGEQWYVISLQAECERDDDPLGRDRGEFLWTDWFSPTFWRQEKRSQGTRNWEALYQQRPAPSEGGIIKRAWVKRYRVPPAHPIRIVHSWDTANKAKEINDPSVCTVWAETKLAFYLLYVWRDRVEYPALRSMAKSIARKYPPHAVLIEDKASGQQLIQDLRAETRLPVIPIEPENDKIIRLSSESPKFEAGTVFFPEEAEWLPDYERELFSCPLSDTFDQVDSTSQFLRWAGNSVEHYDYQRVSGGGNSFKREGVW</sequence>
<evidence type="ECO:0000313" key="3">
    <source>
        <dbReference type="EMBL" id="USH01095.1"/>
    </source>
</evidence>
<dbReference type="InterPro" id="IPR035421">
    <property type="entry name" value="Terminase_6C"/>
</dbReference>
<dbReference type="Gene3D" id="3.30.420.240">
    <property type="match status" value="1"/>
</dbReference>
<name>A0ABY4WT93_9GAMM</name>
<accession>A0ABY4WT93</accession>
<dbReference type="Proteomes" id="UP001056255">
    <property type="component" value="Chromosome I"/>
</dbReference>
<dbReference type="InterPro" id="IPR006517">
    <property type="entry name" value="Phage_terminase_lsu-like_C"/>
</dbReference>
<dbReference type="Pfam" id="PF03237">
    <property type="entry name" value="Terminase_6N"/>
    <property type="match status" value="1"/>
</dbReference>
<reference evidence="3" key="1">
    <citation type="submission" date="2021-08" db="EMBL/GenBank/DDBJ databases">
        <authorList>
            <person name="Sakaguchi M."/>
            <person name="Kikuchi T."/>
            <person name="Urbanczyk H."/>
        </authorList>
    </citation>
    <scope>NUCLEOTIDE SEQUENCE</scope>
    <source>
        <strain evidence="3">020920N</strain>
    </source>
</reference>
<evidence type="ECO:0000259" key="2">
    <source>
        <dbReference type="Pfam" id="PF17289"/>
    </source>
</evidence>
<evidence type="ECO:0000313" key="4">
    <source>
        <dbReference type="Proteomes" id="UP001056255"/>
    </source>
</evidence>
<dbReference type="RefSeq" id="WP_251875144.1">
    <property type="nucleotide sequence ID" value="NZ_CP082275.1"/>
</dbReference>
<keyword evidence="4" id="KW-1185">Reference proteome</keyword>
<dbReference type="Pfam" id="PF17289">
    <property type="entry name" value="Terminase_6C"/>
    <property type="match status" value="1"/>
</dbReference>
<protein>
    <submittedName>
        <fullName evidence="3">Phage terminase large subunit</fullName>
    </submittedName>
</protein>
<dbReference type="NCBIfam" id="TIGR01630">
    <property type="entry name" value="psiM2_ORF9"/>
    <property type="match status" value="1"/>
</dbReference>
<keyword evidence="1" id="KW-1188">Viral release from host cell</keyword>
<organism evidence="3 4">
    <name type="scientific">Grimontia kaedaensis</name>
    <dbReference type="NCBI Taxonomy" id="2872157"/>
    <lineage>
        <taxon>Bacteria</taxon>
        <taxon>Pseudomonadati</taxon>
        <taxon>Pseudomonadota</taxon>
        <taxon>Gammaproteobacteria</taxon>
        <taxon>Vibrionales</taxon>
        <taxon>Vibrionaceae</taxon>
        <taxon>Grimontia</taxon>
    </lineage>
</organism>
<dbReference type="EMBL" id="CP082275">
    <property type="protein sequence ID" value="USH01095.1"/>
    <property type="molecule type" value="Genomic_DNA"/>
</dbReference>
<proteinExistence type="predicted"/>